<evidence type="ECO:0000313" key="1">
    <source>
        <dbReference type="EMBL" id="KAK8781989.1"/>
    </source>
</evidence>
<accession>A0AAQ4F4G3</accession>
<reference evidence="1 2" key="1">
    <citation type="journal article" date="2023" name="Arcadia Sci">
        <title>De novo assembly of a long-read Amblyomma americanum tick genome.</title>
        <authorList>
            <person name="Chou S."/>
            <person name="Poskanzer K.E."/>
            <person name="Rollins M."/>
            <person name="Thuy-Boun P.S."/>
        </authorList>
    </citation>
    <scope>NUCLEOTIDE SEQUENCE [LARGE SCALE GENOMIC DNA]</scope>
    <source>
        <strain evidence="1">F_SG_1</strain>
        <tissue evidence="1">Salivary glands</tissue>
    </source>
</reference>
<organism evidence="1 2">
    <name type="scientific">Amblyomma americanum</name>
    <name type="common">Lone star tick</name>
    <dbReference type="NCBI Taxonomy" id="6943"/>
    <lineage>
        <taxon>Eukaryota</taxon>
        <taxon>Metazoa</taxon>
        <taxon>Ecdysozoa</taxon>
        <taxon>Arthropoda</taxon>
        <taxon>Chelicerata</taxon>
        <taxon>Arachnida</taxon>
        <taxon>Acari</taxon>
        <taxon>Parasitiformes</taxon>
        <taxon>Ixodida</taxon>
        <taxon>Ixodoidea</taxon>
        <taxon>Ixodidae</taxon>
        <taxon>Amblyomminae</taxon>
        <taxon>Amblyomma</taxon>
    </lineage>
</organism>
<keyword evidence="2" id="KW-1185">Reference proteome</keyword>
<gene>
    <name evidence="1" type="ORF">V5799_016674</name>
</gene>
<evidence type="ECO:0000313" key="2">
    <source>
        <dbReference type="Proteomes" id="UP001321473"/>
    </source>
</evidence>
<dbReference type="AlphaFoldDB" id="A0AAQ4F4G3"/>
<name>A0AAQ4F4G3_AMBAM</name>
<protein>
    <submittedName>
        <fullName evidence="1">Uncharacterized protein</fullName>
    </submittedName>
</protein>
<proteinExistence type="predicted"/>
<sequence>MTNQCYSMLLLDCLEIAASTRCSLLVLASEGPQTLAAAQGFVSIGRDDEYIFQWLGRPPESNTGRCSKTMWRKIYRVLRLAYNARDRCSKPPETAE</sequence>
<comment type="caution">
    <text evidence="1">The sequence shown here is derived from an EMBL/GenBank/DDBJ whole genome shotgun (WGS) entry which is preliminary data.</text>
</comment>
<dbReference type="EMBL" id="JARKHS020007126">
    <property type="protein sequence ID" value="KAK8781989.1"/>
    <property type="molecule type" value="Genomic_DNA"/>
</dbReference>
<dbReference type="Proteomes" id="UP001321473">
    <property type="component" value="Unassembled WGS sequence"/>
</dbReference>